<organism evidence="2">
    <name type="scientific">Candidatus Fermentithermobacillus carboniphilus</name>
    <dbReference type="NCBI Taxonomy" id="3085328"/>
    <lineage>
        <taxon>Bacteria</taxon>
        <taxon>Bacillati</taxon>
        <taxon>Bacillota</taxon>
        <taxon>Candidatus Fermentithermobacillia</taxon>
        <taxon>Candidatus Fermentithermobacillales</taxon>
        <taxon>Candidatus Fermentithermobacillaceae</taxon>
        <taxon>Candidatus Fermentithermobacillus</taxon>
    </lineage>
</organism>
<name>A0AAT9LEW0_9FIRM</name>
<reference evidence="2" key="2">
    <citation type="journal article" date="2023" name="Biology">
        <title>Prokaryotic Life Associated with Coal-Fire Gas Vents Revealed by Metagenomics.</title>
        <authorList>
            <person name="Kadnikov V.V."/>
            <person name="Mardanov A.V."/>
            <person name="Beletsky A.V."/>
            <person name="Karnachuk O.V."/>
            <person name="Ravin N.V."/>
        </authorList>
    </citation>
    <scope>NUCLEOTIDE SEQUENCE</scope>
    <source>
        <strain evidence="2">Bu02</strain>
    </source>
</reference>
<feature type="transmembrane region" description="Helical" evidence="1">
    <location>
        <begin position="130"/>
        <end position="152"/>
    </location>
</feature>
<feature type="transmembrane region" description="Helical" evidence="1">
    <location>
        <begin position="172"/>
        <end position="199"/>
    </location>
</feature>
<evidence type="ECO:0000313" key="2">
    <source>
        <dbReference type="EMBL" id="QUL99107.1"/>
    </source>
</evidence>
<protein>
    <recommendedName>
        <fullName evidence="3">Small-conductance mechanosensitive channel</fullName>
    </recommendedName>
</protein>
<feature type="transmembrane region" description="Helical" evidence="1">
    <location>
        <begin position="63"/>
        <end position="81"/>
    </location>
</feature>
<feature type="transmembrane region" description="Helical" evidence="1">
    <location>
        <begin position="32"/>
        <end position="51"/>
    </location>
</feature>
<dbReference type="AlphaFoldDB" id="A0AAT9LEW0"/>
<keyword evidence="1" id="KW-0472">Membrane</keyword>
<sequence length="245" mass="26397">MSTNTTSKTTKSLTDIDPEIYRKEFSEPIHRVGRATCLMAVAAMFLPSLWLYLQYGVFPPGKAILAGMAAALTYAVPFYIIEPISFYPILGDAGTYMSFLAGNISNMRVPCGAVAQAVAGCEEGSKKGELIATVGIAVSIWVSIFGVLIGALATGWVVKTFSPWLQDAFKTYLLPAVFGAVFGQFALRGMAYAPVALAISVVPILLKWPSYICIPLAVVGMVLVGKLTYRKRPGAEQTPEDLEFH</sequence>
<accession>A0AAT9LEW0</accession>
<reference evidence="2" key="1">
    <citation type="submission" date="2020-10" db="EMBL/GenBank/DDBJ databases">
        <authorList>
            <person name="Kadnikov V."/>
            <person name="Beletsky A.V."/>
            <person name="Mardanov A.V."/>
            <person name="Karnachuk O.V."/>
            <person name="Ravin N.V."/>
        </authorList>
    </citation>
    <scope>NUCLEOTIDE SEQUENCE</scope>
    <source>
        <strain evidence="2">Bu02</strain>
    </source>
</reference>
<keyword evidence="1" id="KW-1133">Transmembrane helix</keyword>
<dbReference type="EMBL" id="CP062796">
    <property type="protein sequence ID" value="QUL99107.1"/>
    <property type="molecule type" value="Genomic_DNA"/>
</dbReference>
<keyword evidence="1" id="KW-0812">Transmembrane</keyword>
<proteinExistence type="predicted"/>
<dbReference type="KEGG" id="fcz:IMF26_03300"/>
<evidence type="ECO:0008006" key="3">
    <source>
        <dbReference type="Google" id="ProtNLM"/>
    </source>
</evidence>
<evidence type="ECO:0000256" key="1">
    <source>
        <dbReference type="SAM" id="Phobius"/>
    </source>
</evidence>
<gene>
    <name evidence="2" type="ORF">IMF26_03300</name>
</gene>
<feature type="transmembrane region" description="Helical" evidence="1">
    <location>
        <begin position="211"/>
        <end position="229"/>
    </location>
</feature>